<evidence type="ECO:0008006" key="10">
    <source>
        <dbReference type="Google" id="ProtNLM"/>
    </source>
</evidence>
<evidence type="ECO:0000256" key="2">
    <source>
        <dbReference type="ARBA" id="ARBA00022692"/>
    </source>
</evidence>
<proteinExistence type="predicted"/>
<keyword evidence="7" id="KW-0472">Membrane</keyword>
<dbReference type="PANTHER" id="PTHR13572">
    <property type="entry name" value="ENDO-ALPHA-1,2-MANNOSIDASE"/>
    <property type="match status" value="1"/>
</dbReference>
<evidence type="ECO:0000256" key="5">
    <source>
        <dbReference type="ARBA" id="ARBA00022989"/>
    </source>
</evidence>
<name>A0A517WW11_9PLAN</name>
<evidence type="ECO:0000256" key="7">
    <source>
        <dbReference type="ARBA" id="ARBA00023136"/>
    </source>
</evidence>
<organism evidence="8 9">
    <name type="scientific">Gimesia aquarii</name>
    <dbReference type="NCBI Taxonomy" id="2527964"/>
    <lineage>
        <taxon>Bacteria</taxon>
        <taxon>Pseudomonadati</taxon>
        <taxon>Planctomycetota</taxon>
        <taxon>Planctomycetia</taxon>
        <taxon>Planctomycetales</taxon>
        <taxon>Planctomycetaceae</taxon>
        <taxon>Gimesia</taxon>
    </lineage>
</organism>
<reference evidence="8 9" key="1">
    <citation type="submission" date="2019-03" db="EMBL/GenBank/DDBJ databases">
        <title>Deep-cultivation of Planctomycetes and their phenomic and genomic characterization uncovers novel biology.</title>
        <authorList>
            <person name="Wiegand S."/>
            <person name="Jogler M."/>
            <person name="Boedeker C."/>
            <person name="Pinto D."/>
            <person name="Vollmers J."/>
            <person name="Rivas-Marin E."/>
            <person name="Kohn T."/>
            <person name="Peeters S.H."/>
            <person name="Heuer A."/>
            <person name="Rast P."/>
            <person name="Oberbeckmann S."/>
            <person name="Bunk B."/>
            <person name="Jeske O."/>
            <person name="Meyerdierks A."/>
            <person name="Storesund J.E."/>
            <person name="Kallscheuer N."/>
            <person name="Luecker S."/>
            <person name="Lage O.M."/>
            <person name="Pohl T."/>
            <person name="Merkel B.J."/>
            <person name="Hornburger P."/>
            <person name="Mueller R.-W."/>
            <person name="Bruemmer F."/>
            <person name="Labrenz M."/>
            <person name="Spormann A.M."/>
            <person name="Op den Camp H."/>
            <person name="Overmann J."/>
            <person name="Amann R."/>
            <person name="Jetten M.S.M."/>
            <person name="Mascher T."/>
            <person name="Medema M.H."/>
            <person name="Devos D.P."/>
            <person name="Kaster A.-K."/>
            <person name="Ovreas L."/>
            <person name="Rohde M."/>
            <person name="Galperin M.Y."/>
            <person name="Jogler C."/>
        </authorList>
    </citation>
    <scope>NUCLEOTIDE SEQUENCE [LARGE SCALE GENOMIC DNA]</scope>
    <source>
        <strain evidence="8 9">V202</strain>
    </source>
</reference>
<dbReference type="EMBL" id="CP037422">
    <property type="protein sequence ID" value="QDU09444.1"/>
    <property type="molecule type" value="Genomic_DNA"/>
</dbReference>
<keyword evidence="2" id="KW-0812">Transmembrane</keyword>
<sequence length="424" mass="48357">MLRLSVNLGYKVSNDIFVTFVSSVVVMLMLSLNSALSAEVNSAKPVLVHYMPWYASKPVSGEWGWHWTMGRFDPEKIRSNGQREVASHDYPLIGLYDSNDPDALECQVLQMKMAGINGVIVDWYGISDFRDYGHIHRNTRHLVKFIKQAGLKFAICYEDQTIKHMLENKFISQQDAVTRGKEVFKWLDEHWLTDDAYVKLQGQPILLVFGPQFYHKDQWLQLKAGLSRPPQLFGLPHLTKSAGFDGMFLWPPVSGGKTVTPDEWQKQLRTQYNKSSAEPILAVAFPGFHDIYEQAGLHKSYGSIEARSGKTLEESLKLAAESDSPLIQIATWNDYGEGTIVEPDTKRGYQSLEMIQNFIKSQDRNVTTATAKDLRLPARLYQLKKQNQKQPDEMQKLKKAAAFLFASQYDAAREILESYPLKNR</sequence>
<dbReference type="GO" id="GO:0004559">
    <property type="term" value="F:alpha-mannosidase activity"/>
    <property type="evidence" value="ECO:0007669"/>
    <property type="project" value="TreeGrafter"/>
</dbReference>
<dbReference type="AlphaFoldDB" id="A0A517WW11"/>
<keyword evidence="6" id="KW-0333">Golgi apparatus</keyword>
<dbReference type="OrthoDB" id="9816564at2"/>
<evidence type="ECO:0000313" key="8">
    <source>
        <dbReference type="EMBL" id="QDU09444.1"/>
    </source>
</evidence>
<protein>
    <recommendedName>
        <fullName evidence="10">Glycosyl hydrolase family 71</fullName>
    </recommendedName>
</protein>
<keyword evidence="4" id="KW-0735">Signal-anchor</keyword>
<evidence type="ECO:0000256" key="1">
    <source>
        <dbReference type="ARBA" id="ARBA00004323"/>
    </source>
</evidence>
<evidence type="ECO:0000256" key="6">
    <source>
        <dbReference type="ARBA" id="ARBA00023034"/>
    </source>
</evidence>
<keyword evidence="5" id="KW-1133">Transmembrane helix</keyword>
<keyword evidence="3" id="KW-0378">Hydrolase</keyword>
<evidence type="ECO:0000256" key="4">
    <source>
        <dbReference type="ARBA" id="ARBA00022968"/>
    </source>
</evidence>
<comment type="subcellular location">
    <subcellularLocation>
        <location evidence="1">Golgi apparatus membrane</location>
        <topology evidence="1">Single-pass type II membrane protein</topology>
    </subcellularLocation>
</comment>
<evidence type="ECO:0000313" key="9">
    <source>
        <dbReference type="Proteomes" id="UP000318384"/>
    </source>
</evidence>
<dbReference type="Proteomes" id="UP000318384">
    <property type="component" value="Chromosome"/>
</dbReference>
<dbReference type="InterPro" id="IPR026071">
    <property type="entry name" value="Glyco_Hydrolase_99"/>
</dbReference>
<keyword evidence="9" id="KW-1185">Reference proteome</keyword>
<dbReference type="Pfam" id="PF16317">
    <property type="entry name" value="Glyco_hydro_99"/>
    <property type="match status" value="1"/>
</dbReference>
<dbReference type="PANTHER" id="PTHR13572:SF4">
    <property type="entry name" value="RE57134P"/>
    <property type="match status" value="1"/>
</dbReference>
<dbReference type="Gene3D" id="3.20.20.80">
    <property type="entry name" value="Glycosidases"/>
    <property type="match status" value="1"/>
</dbReference>
<dbReference type="CDD" id="cd11575">
    <property type="entry name" value="GH99_GH71_like_3"/>
    <property type="match status" value="1"/>
</dbReference>
<accession>A0A517WW11</accession>
<gene>
    <name evidence="8" type="ORF">V202x_28190</name>
</gene>
<evidence type="ECO:0000256" key="3">
    <source>
        <dbReference type="ARBA" id="ARBA00022801"/>
    </source>
</evidence>